<evidence type="ECO:0000256" key="3">
    <source>
        <dbReference type="ARBA" id="ARBA00022475"/>
    </source>
</evidence>
<evidence type="ECO:0000256" key="19">
    <source>
        <dbReference type="SAM" id="MobiDB-lite"/>
    </source>
</evidence>
<comment type="catalytic activity">
    <reaction evidence="17">
        <text>L-threonyl-[protein] + ATP = O-phospho-L-threonyl-[protein] + ADP + H(+)</text>
        <dbReference type="Rhea" id="RHEA:46608"/>
        <dbReference type="Rhea" id="RHEA-COMP:11060"/>
        <dbReference type="Rhea" id="RHEA-COMP:11605"/>
        <dbReference type="ChEBI" id="CHEBI:15378"/>
        <dbReference type="ChEBI" id="CHEBI:30013"/>
        <dbReference type="ChEBI" id="CHEBI:30616"/>
        <dbReference type="ChEBI" id="CHEBI:61977"/>
        <dbReference type="ChEBI" id="CHEBI:456216"/>
        <dbReference type="EC" id="2.7.11.1"/>
    </reaction>
</comment>
<evidence type="ECO:0000256" key="16">
    <source>
        <dbReference type="ARBA" id="ARBA00023180"/>
    </source>
</evidence>
<sequence length="244" mass="26558">MNFRQKKNNLSGVIPPSLGQLHSLQVLDLSYNSFSGEIPQELGELSNLTVLLLNNNQLSGQIPPGLANDKSLSVFNKSFNNLSESLPENDSLGGASQTFDESPPQTVNNKKGNGFNSIEIASIVSASAIVFVLLILIVLFIYTRKRTPNSRVQVLENKELTVFTDIGVPLTYENVVLATGNFNASNCTGSGGFGATYKAEVAPGILVAVKRLFVGKFQGVEQFHTEIRTLGRMRHPNLTKEFQT</sequence>
<dbReference type="EC" id="2.7.11.1" evidence="2"/>
<keyword evidence="23" id="KW-1185">Reference proteome</keyword>
<dbReference type="PROSITE" id="PS50011">
    <property type="entry name" value="PROTEIN_KINASE_DOM"/>
    <property type="match status" value="1"/>
</dbReference>
<evidence type="ECO:0000256" key="2">
    <source>
        <dbReference type="ARBA" id="ARBA00012513"/>
    </source>
</evidence>
<comment type="caution">
    <text evidence="22">The sequence shown here is derived from an EMBL/GenBank/DDBJ whole genome shotgun (WGS) entry which is preliminary data.</text>
</comment>
<evidence type="ECO:0000313" key="23">
    <source>
        <dbReference type="Proteomes" id="UP001370490"/>
    </source>
</evidence>
<dbReference type="PANTHER" id="PTHR48056">
    <property type="entry name" value="LRR RECEPTOR-LIKE SERINE/THREONINE-PROTEIN KINASE-RELATED"/>
    <property type="match status" value="1"/>
</dbReference>
<dbReference type="AlphaFoldDB" id="A0AAN8UU62"/>
<keyword evidence="14 20" id="KW-0472">Membrane</keyword>
<dbReference type="InterPro" id="IPR032675">
    <property type="entry name" value="LRR_dom_sf"/>
</dbReference>
<dbReference type="GO" id="GO:0004674">
    <property type="term" value="F:protein serine/threonine kinase activity"/>
    <property type="evidence" value="ECO:0007669"/>
    <property type="project" value="UniProtKB-KW"/>
</dbReference>
<keyword evidence="3" id="KW-1003">Cell membrane</keyword>
<keyword evidence="10" id="KW-0547">Nucleotide-binding</keyword>
<protein>
    <recommendedName>
        <fullName evidence="2">non-specific serine/threonine protein kinase</fullName>
        <ecNumber evidence="2">2.7.11.1</ecNumber>
    </recommendedName>
</protein>
<dbReference type="SUPFAM" id="SSF56112">
    <property type="entry name" value="Protein kinase-like (PK-like)"/>
    <property type="match status" value="1"/>
</dbReference>
<comment type="subcellular location">
    <subcellularLocation>
        <location evidence="1">Cell membrane</location>
        <topology evidence="1">Single-pass type I membrane protein</topology>
    </subcellularLocation>
</comment>
<dbReference type="GO" id="GO:0005886">
    <property type="term" value="C:plasma membrane"/>
    <property type="evidence" value="ECO:0007669"/>
    <property type="project" value="UniProtKB-SubCell"/>
</dbReference>
<evidence type="ECO:0000256" key="10">
    <source>
        <dbReference type="ARBA" id="ARBA00022741"/>
    </source>
</evidence>
<evidence type="ECO:0000256" key="7">
    <source>
        <dbReference type="ARBA" id="ARBA00022692"/>
    </source>
</evidence>
<name>A0AAN8UU62_9MAGN</name>
<keyword evidence="4" id="KW-0723">Serine/threonine-protein kinase</keyword>
<dbReference type="Pfam" id="PF13855">
    <property type="entry name" value="LRR_8"/>
    <property type="match status" value="1"/>
</dbReference>
<evidence type="ECO:0000256" key="18">
    <source>
        <dbReference type="ARBA" id="ARBA00048679"/>
    </source>
</evidence>
<dbReference type="GO" id="GO:0006950">
    <property type="term" value="P:response to stress"/>
    <property type="evidence" value="ECO:0007669"/>
    <property type="project" value="UniProtKB-ARBA"/>
</dbReference>
<keyword evidence="16" id="KW-0325">Glycoprotein</keyword>
<evidence type="ECO:0000313" key="22">
    <source>
        <dbReference type="EMBL" id="KAK6921905.1"/>
    </source>
</evidence>
<evidence type="ECO:0000256" key="1">
    <source>
        <dbReference type="ARBA" id="ARBA00004251"/>
    </source>
</evidence>
<accession>A0AAN8UU62</accession>
<evidence type="ECO:0000256" key="12">
    <source>
        <dbReference type="ARBA" id="ARBA00022840"/>
    </source>
</evidence>
<evidence type="ECO:0000256" key="11">
    <source>
        <dbReference type="ARBA" id="ARBA00022777"/>
    </source>
</evidence>
<evidence type="ECO:0000256" key="5">
    <source>
        <dbReference type="ARBA" id="ARBA00022614"/>
    </source>
</evidence>
<keyword evidence="15" id="KW-0675">Receptor</keyword>
<keyword evidence="12" id="KW-0067">ATP-binding</keyword>
<evidence type="ECO:0000256" key="14">
    <source>
        <dbReference type="ARBA" id="ARBA00023136"/>
    </source>
</evidence>
<dbReference type="GO" id="GO:0005524">
    <property type="term" value="F:ATP binding"/>
    <property type="evidence" value="ECO:0007669"/>
    <property type="project" value="UniProtKB-KW"/>
</dbReference>
<evidence type="ECO:0000256" key="8">
    <source>
        <dbReference type="ARBA" id="ARBA00022729"/>
    </source>
</evidence>
<dbReference type="EMBL" id="JBAMMX010000019">
    <property type="protein sequence ID" value="KAK6921905.1"/>
    <property type="molecule type" value="Genomic_DNA"/>
</dbReference>
<keyword evidence="5" id="KW-0433">Leucine-rich repeat</keyword>
<dbReference type="FunFam" id="3.80.10.10:FF:000299">
    <property type="entry name" value="Piriformospora indica-insensitive protein 2"/>
    <property type="match status" value="1"/>
</dbReference>
<dbReference type="InterPro" id="IPR050647">
    <property type="entry name" value="Plant_LRR-RLKs"/>
</dbReference>
<evidence type="ECO:0000256" key="20">
    <source>
        <dbReference type="SAM" id="Phobius"/>
    </source>
</evidence>
<evidence type="ECO:0000256" key="15">
    <source>
        <dbReference type="ARBA" id="ARBA00023170"/>
    </source>
</evidence>
<proteinExistence type="predicted"/>
<feature type="transmembrane region" description="Helical" evidence="20">
    <location>
        <begin position="120"/>
        <end position="142"/>
    </location>
</feature>
<evidence type="ECO:0000256" key="6">
    <source>
        <dbReference type="ARBA" id="ARBA00022679"/>
    </source>
</evidence>
<evidence type="ECO:0000256" key="9">
    <source>
        <dbReference type="ARBA" id="ARBA00022737"/>
    </source>
</evidence>
<reference evidence="22 23" key="1">
    <citation type="submission" date="2023-12" db="EMBL/GenBank/DDBJ databases">
        <title>A high-quality genome assembly for Dillenia turbinata (Dilleniales).</title>
        <authorList>
            <person name="Chanderbali A."/>
        </authorList>
    </citation>
    <scope>NUCLEOTIDE SEQUENCE [LARGE SCALE GENOMIC DNA]</scope>
    <source>
        <strain evidence="22">LSX21</strain>
        <tissue evidence="22">Leaf</tissue>
    </source>
</reference>
<feature type="region of interest" description="Disordered" evidence="19">
    <location>
        <begin position="86"/>
        <end position="110"/>
    </location>
</feature>
<keyword evidence="11" id="KW-0418">Kinase</keyword>
<dbReference type="InterPro" id="IPR000719">
    <property type="entry name" value="Prot_kinase_dom"/>
</dbReference>
<evidence type="ECO:0000256" key="13">
    <source>
        <dbReference type="ARBA" id="ARBA00022989"/>
    </source>
</evidence>
<dbReference type="Proteomes" id="UP001370490">
    <property type="component" value="Unassembled WGS sequence"/>
</dbReference>
<evidence type="ECO:0000259" key="21">
    <source>
        <dbReference type="PROSITE" id="PS50011"/>
    </source>
</evidence>
<dbReference type="InterPro" id="IPR001611">
    <property type="entry name" value="Leu-rich_rpt"/>
</dbReference>
<keyword evidence="9" id="KW-0677">Repeat</keyword>
<evidence type="ECO:0000256" key="4">
    <source>
        <dbReference type="ARBA" id="ARBA00022527"/>
    </source>
</evidence>
<keyword evidence="8" id="KW-0732">Signal</keyword>
<comment type="catalytic activity">
    <reaction evidence="18">
        <text>L-seryl-[protein] + ATP = O-phospho-L-seryl-[protein] + ADP + H(+)</text>
        <dbReference type="Rhea" id="RHEA:17989"/>
        <dbReference type="Rhea" id="RHEA-COMP:9863"/>
        <dbReference type="Rhea" id="RHEA-COMP:11604"/>
        <dbReference type="ChEBI" id="CHEBI:15378"/>
        <dbReference type="ChEBI" id="CHEBI:29999"/>
        <dbReference type="ChEBI" id="CHEBI:30616"/>
        <dbReference type="ChEBI" id="CHEBI:83421"/>
        <dbReference type="ChEBI" id="CHEBI:456216"/>
        <dbReference type="EC" id="2.7.11.1"/>
    </reaction>
</comment>
<organism evidence="22 23">
    <name type="scientific">Dillenia turbinata</name>
    <dbReference type="NCBI Taxonomy" id="194707"/>
    <lineage>
        <taxon>Eukaryota</taxon>
        <taxon>Viridiplantae</taxon>
        <taxon>Streptophyta</taxon>
        <taxon>Embryophyta</taxon>
        <taxon>Tracheophyta</taxon>
        <taxon>Spermatophyta</taxon>
        <taxon>Magnoliopsida</taxon>
        <taxon>eudicotyledons</taxon>
        <taxon>Gunneridae</taxon>
        <taxon>Pentapetalae</taxon>
        <taxon>Dilleniales</taxon>
        <taxon>Dilleniaceae</taxon>
        <taxon>Dillenia</taxon>
    </lineage>
</organism>
<dbReference type="InterPro" id="IPR011009">
    <property type="entry name" value="Kinase-like_dom_sf"/>
</dbReference>
<dbReference type="Gene3D" id="3.80.10.10">
    <property type="entry name" value="Ribonuclease Inhibitor"/>
    <property type="match status" value="1"/>
</dbReference>
<keyword evidence="6" id="KW-0808">Transferase</keyword>
<keyword evidence="7 20" id="KW-0812">Transmembrane</keyword>
<dbReference type="PANTHER" id="PTHR48056:SF63">
    <property type="entry name" value="PROTEIN KINASE DOMAIN-CONTAINING PROTEIN"/>
    <property type="match status" value="1"/>
</dbReference>
<keyword evidence="13 20" id="KW-1133">Transmembrane helix</keyword>
<gene>
    <name evidence="22" type="ORF">RJ641_012412</name>
</gene>
<dbReference type="SUPFAM" id="SSF52058">
    <property type="entry name" value="L domain-like"/>
    <property type="match status" value="1"/>
</dbReference>
<dbReference type="FunFam" id="3.30.200.20:FF:000260">
    <property type="entry name" value="LRR receptor-like serine/threonine-protein kinase RPK2"/>
    <property type="match status" value="1"/>
</dbReference>
<dbReference type="Gene3D" id="3.30.200.20">
    <property type="entry name" value="Phosphorylase Kinase, domain 1"/>
    <property type="match status" value="1"/>
</dbReference>
<evidence type="ECO:0000256" key="17">
    <source>
        <dbReference type="ARBA" id="ARBA00047899"/>
    </source>
</evidence>
<feature type="domain" description="Protein kinase" evidence="21">
    <location>
        <begin position="182"/>
        <end position="244"/>
    </location>
</feature>